<feature type="compositionally biased region" description="Basic and acidic residues" evidence="4">
    <location>
        <begin position="415"/>
        <end position="433"/>
    </location>
</feature>
<accession>A0ABW4M1S7</accession>
<evidence type="ECO:0000256" key="4">
    <source>
        <dbReference type="SAM" id="MobiDB-lite"/>
    </source>
</evidence>
<feature type="region of interest" description="Disordered" evidence="4">
    <location>
        <begin position="740"/>
        <end position="816"/>
    </location>
</feature>
<gene>
    <name evidence="8" type="ORF">ACFSE1_06715</name>
</gene>
<feature type="transmembrane region" description="Helical" evidence="5">
    <location>
        <begin position="336"/>
        <end position="355"/>
    </location>
</feature>
<sequence>MRISWKLPVFVTLVALLSIAGASIASFMETASVVRQQAVAKLEAVANGRQSETQLYLKSLVTNLHALAGIPSTGEALGKFRRDWRYLGDNPKATLTQRYITDNPNPDGKKALLDTARVDTYDSNHALYHPLLRASLQRLNYADIFLIDGKGTILYSVQKNPEYASNLADAALKDTALAAVFRKMAEVEDREAFAMSDFVAYGLGKQPTLFMATPLFQGDVKVGVLAVAVDTQGLNAIFGNRVGLGATGETRLLDAAARFVTTSQVYPGGKALEEKLDQPVIKAALDGKPQTGTVTGPQGRSLAAVTPLTFAGNQWAVAALMQESEALNALSHLRNVILMITACMVVVAVAAAIFFSRTITNPIRDLVAAMSGLASGDTSVELKGEARRDELGDMARSVAVFRDAAIEKTALQTAAERDRQTAEQERQLRETTRNQETARLQQTVEILGEGLRRLASGDLTASIDQPFMEGLDRLRLDFNQSIRNLSEIMQRVAGSTGSISTTANEMVSATEDLSRRSEQQAAAIEETSAVITQIMEAIQVSAERAASARQMVADAKLSTERSGEIVGTAVEAMQRIEQASAEISKIINVIDEIAFQTNLLALNAGVEAARAGEAGKGFAVVAQEVRELAQRSANAAREIKELIGKSGDAVKTGVGLVRNTGEALGGIADQVARINSQIASIADAAGEQQGSVREISSAIRQMETTTQQNSQMAEKTNADMTRLTRDAQDLSGLISGFRLDDRAPESNFKPSAPLAPEHRPLPVSVPARPVVAKVKPADTKSRSTPSPAKALMSKLSSSFSSSSATATSKDADWEEF</sequence>
<dbReference type="Gene3D" id="1.10.287.950">
    <property type="entry name" value="Methyl-accepting chemotaxis protein"/>
    <property type="match status" value="1"/>
</dbReference>
<dbReference type="Gene3D" id="1.10.8.500">
    <property type="entry name" value="HAMP domain in histidine kinase"/>
    <property type="match status" value="1"/>
</dbReference>
<dbReference type="Gene3D" id="3.30.450.20">
    <property type="entry name" value="PAS domain"/>
    <property type="match status" value="1"/>
</dbReference>
<keyword evidence="5" id="KW-1133">Transmembrane helix</keyword>
<dbReference type="PROSITE" id="PS50885">
    <property type="entry name" value="HAMP"/>
    <property type="match status" value="2"/>
</dbReference>
<dbReference type="InterPro" id="IPR003660">
    <property type="entry name" value="HAMP_dom"/>
</dbReference>
<dbReference type="PROSITE" id="PS50111">
    <property type="entry name" value="CHEMOTAXIS_TRANSDUC_2"/>
    <property type="match status" value="1"/>
</dbReference>
<reference evidence="9" key="1">
    <citation type="journal article" date="2019" name="Int. J. Syst. Evol. Microbiol.">
        <title>The Global Catalogue of Microorganisms (GCM) 10K type strain sequencing project: providing services to taxonomists for standard genome sequencing and annotation.</title>
        <authorList>
            <consortium name="The Broad Institute Genomics Platform"/>
            <consortium name="The Broad Institute Genome Sequencing Center for Infectious Disease"/>
            <person name="Wu L."/>
            <person name="Ma J."/>
        </authorList>
    </citation>
    <scope>NUCLEOTIDE SEQUENCE [LARGE SCALE GENOMIC DNA]</scope>
    <source>
        <strain evidence="9">CG52</strain>
    </source>
</reference>
<evidence type="ECO:0000256" key="3">
    <source>
        <dbReference type="PROSITE-ProRule" id="PRU00284"/>
    </source>
</evidence>
<feature type="compositionally biased region" description="Low complexity" evidence="4">
    <location>
        <begin position="786"/>
        <end position="808"/>
    </location>
</feature>
<feature type="domain" description="HAMP" evidence="7">
    <location>
        <begin position="438"/>
        <end position="490"/>
    </location>
</feature>
<dbReference type="SMART" id="SM00304">
    <property type="entry name" value="HAMP"/>
    <property type="match status" value="2"/>
</dbReference>
<dbReference type="InterPro" id="IPR004089">
    <property type="entry name" value="MCPsignal_dom"/>
</dbReference>
<keyword evidence="1" id="KW-0145">Chemotaxis</keyword>
<protein>
    <submittedName>
        <fullName evidence="8">Methyl-accepting chemotaxis protein</fullName>
    </submittedName>
</protein>
<comment type="caution">
    <text evidence="8">The sequence shown here is derived from an EMBL/GenBank/DDBJ whole genome shotgun (WGS) entry which is preliminary data.</text>
</comment>
<feature type="region of interest" description="Disordered" evidence="4">
    <location>
        <begin position="413"/>
        <end position="436"/>
    </location>
</feature>
<dbReference type="CDD" id="cd06225">
    <property type="entry name" value="HAMP"/>
    <property type="match status" value="1"/>
</dbReference>
<dbReference type="CDD" id="cd11386">
    <property type="entry name" value="MCP_signal"/>
    <property type="match status" value="1"/>
</dbReference>
<dbReference type="Pfam" id="PF00672">
    <property type="entry name" value="HAMP"/>
    <property type="match status" value="1"/>
</dbReference>
<evidence type="ECO:0000313" key="9">
    <source>
        <dbReference type="Proteomes" id="UP001597322"/>
    </source>
</evidence>
<evidence type="ECO:0000313" key="8">
    <source>
        <dbReference type="EMBL" id="MFD1745149.1"/>
    </source>
</evidence>
<feature type="compositionally biased region" description="Low complexity" evidence="4">
    <location>
        <begin position="761"/>
        <end position="774"/>
    </location>
</feature>
<keyword evidence="3" id="KW-0807">Transducer</keyword>
<dbReference type="Pfam" id="PF00015">
    <property type="entry name" value="MCPsignal"/>
    <property type="match status" value="1"/>
</dbReference>
<dbReference type="PANTHER" id="PTHR43531">
    <property type="entry name" value="PROTEIN ICFG"/>
    <property type="match status" value="1"/>
</dbReference>
<evidence type="ECO:0000259" key="6">
    <source>
        <dbReference type="PROSITE" id="PS50111"/>
    </source>
</evidence>
<dbReference type="InterPro" id="IPR051310">
    <property type="entry name" value="MCP_chemotaxis"/>
</dbReference>
<evidence type="ECO:0000256" key="2">
    <source>
        <dbReference type="ARBA" id="ARBA00029447"/>
    </source>
</evidence>
<dbReference type="SMART" id="SM00283">
    <property type="entry name" value="MA"/>
    <property type="match status" value="1"/>
</dbReference>
<dbReference type="SUPFAM" id="SSF158472">
    <property type="entry name" value="HAMP domain-like"/>
    <property type="match status" value="1"/>
</dbReference>
<evidence type="ECO:0000259" key="7">
    <source>
        <dbReference type="PROSITE" id="PS50885"/>
    </source>
</evidence>
<evidence type="ECO:0000256" key="5">
    <source>
        <dbReference type="SAM" id="Phobius"/>
    </source>
</evidence>
<feature type="domain" description="HAMP" evidence="7">
    <location>
        <begin position="357"/>
        <end position="410"/>
    </location>
</feature>
<proteinExistence type="inferred from homology"/>
<dbReference type="EMBL" id="JBHUEQ010000011">
    <property type="protein sequence ID" value="MFD1745149.1"/>
    <property type="molecule type" value="Genomic_DNA"/>
</dbReference>
<dbReference type="PANTHER" id="PTHR43531:SF11">
    <property type="entry name" value="METHYL-ACCEPTING CHEMOTAXIS PROTEIN 3"/>
    <property type="match status" value="1"/>
</dbReference>
<evidence type="ECO:0000256" key="1">
    <source>
        <dbReference type="ARBA" id="ARBA00022500"/>
    </source>
</evidence>
<feature type="domain" description="Methyl-accepting transducer" evidence="6">
    <location>
        <begin position="495"/>
        <end position="724"/>
    </location>
</feature>
<dbReference type="Proteomes" id="UP001597322">
    <property type="component" value="Unassembled WGS sequence"/>
</dbReference>
<keyword evidence="9" id="KW-1185">Reference proteome</keyword>
<dbReference type="RefSeq" id="WP_377398281.1">
    <property type="nucleotide sequence ID" value="NZ_JBHUEQ010000011.1"/>
</dbReference>
<comment type="similarity">
    <text evidence="2">Belongs to the methyl-accepting chemotaxis (MCP) protein family.</text>
</comment>
<dbReference type="SUPFAM" id="SSF58104">
    <property type="entry name" value="Methyl-accepting chemotaxis protein (MCP) signaling domain"/>
    <property type="match status" value="1"/>
</dbReference>
<organism evidence="8 9">
    <name type="scientific">Rhizobium helianthi</name>
    <dbReference type="NCBI Taxonomy" id="1132695"/>
    <lineage>
        <taxon>Bacteria</taxon>
        <taxon>Pseudomonadati</taxon>
        <taxon>Pseudomonadota</taxon>
        <taxon>Alphaproteobacteria</taxon>
        <taxon>Hyphomicrobiales</taxon>
        <taxon>Rhizobiaceae</taxon>
        <taxon>Rhizobium/Agrobacterium group</taxon>
        <taxon>Rhizobium</taxon>
    </lineage>
</organism>
<keyword evidence="5" id="KW-0472">Membrane</keyword>
<keyword evidence="5" id="KW-0812">Transmembrane</keyword>
<name>A0ABW4M1S7_9HYPH</name>